<dbReference type="PANTHER" id="PTHR22811">
    <property type="entry name" value="TRANSMEMBRANE EMP24 DOMAIN-CONTAINING PROTEIN"/>
    <property type="match status" value="1"/>
</dbReference>
<evidence type="ECO:0000313" key="8">
    <source>
        <dbReference type="EMBL" id="KAF9443938.1"/>
    </source>
</evidence>
<dbReference type="AlphaFoldDB" id="A0A9P5X3R7"/>
<evidence type="ECO:0000256" key="1">
    <source>
        <dbReference type="ARBA" id="ARBA00004479"/>
    </source>
</evidence>
<evidence type="ECO:0000256" key="4">
    <source>
        <dbReference type="ARBA" id="ARBA00022729"/>
    </source>
</evidence>
<evidence type="ECO:0000313" key="9">
    <source>
        <dbReference type="Proteomes" id="UP000807342"/>
    </source>
</evidence>
<comment type="similarity">
    <text evidence="2">Belongs to the EMP24/GP25L family.</text>
</comment>
<dbReference type="InterPro" id="IPR015720">
    <property type="entry name" value="Emp24-like"/>
</dbReference>
<sequence length="214" mass="24537">MHTLCLSFLPVHTIKFSLQVLHYPPPKCIWNAAHAKPLVDIDIVELSQQKNVYLSKRRIKAKSRLAITTHGKGEVGICLKNYMEDMPYDKASKLSAVIDLDVDIGADAVDYNILQCNCEPESLLSLETEMHKLGGEVKEILDELEYLKRREERFTSTNSMSLYYRGLSIFNTSTQPRRTSVQNFAWSSILSLAALGVWQILHLRAYFKRKYLID</sequence>
<evidence type="ECO:0000256" key="2">
    <source>
        <dbReference type="ARBA" id="ARBA00007104"/>
    </source>
</evidence>
<keyword evidence="9" id="KW-1185">Reference proteome</keyword>
<gene>
    <name evidence="8" type="ORF">P691DRAFT_796943</name>
</gene>
<dbReference type="Pfam" id="PF01105">
    <property type="entry name" value="EMP24_GP25L"/>
    <property type="match status" value="1"/>
</dbReference>
<evidence type="ECO:0000259" key="7">
    <source>
        <dbReference type="SMART" id="SM01190"/>
    </source>
</evidence>
<dbReference type="EMBL" id="MU151421">
    <property type="protein sequence ID" value="KAF9443938.1"/>
    <property type="molecule type" value="Genomic_DNA"/>
</dbReference>
<dbReference type="Proteomes" id="UP000807342">
    <property type="component" value="Unassembled WGS sequence"/>
</dbReference>
<proteinExistence type="inferred from homology"/>
<keyword evidence="5" id="KW-1133">Transmembrane helix</keyword>
<dbReference type="GO" id="GO:0016020">
    <property type="term" value="C:membrane"/>
    <property type="evidence" value="ECO:0007669"/>
    <property type="project" value="UniProtKB-SubCell"/>
</dbReference>
<comment type="subcellular location">
    <subcellularLocation>
        <location evidence="1">Membrane</location>
        <topology evidence="1">Single-pass type I membrane protein</topology>
    </subcellularLocation>
</comment>
<reference evidence="8" key="1">
    <citation type="submission" date="2020-11" db="EMBL/GenBank/DDBJ databases">
        <authorList>
            <consortium name="DOE Joint Genome Institute"/>
            <person name="Ahrendt S."/>
            <person name="Riley R."/>
            <person name="Andreopoulos W."/>
            <person name="Labutti K."/>
            <person name="Pangilinan J."/>
            <person name="Ruiz-Duenas F.J."/>
            <person name="Barrasa J.M."/>
            <person name="Sanchez-Garcia M."/>
            <person name="Camarero S."/>
            <person name="Miyauchi S."/>
            <person name="Serrano A."/>
            <person name="Linde D."/>
            <person name="Babiker R."/>
            <person name="Drula E."/>
            <person name="Ayuso-Fernandez I."/>
            <person name="Pacheco R."/>
            <person name="Padilla G."/>
            <person name="Ferreira P."/>
            <person name="Barriuso J."/>
            <person name="Kellner H."/>
            <person name="Castanera R."/>
            <person name="Alfaro M."/>
            <person name="Ramirez L."/>
            <person name="Pisabarro A.G."/>
            <person name="Kuo A."/>
            <person name="Tritt A."/>
            <person name="Lipzen A."/>
            <person name="He G."/>
            <person name="Yan M."/>
            <person name="Ng V."/>
            <person name="Cullen D."/>
            <person name="Martin F."/>
            <person name="Rosso M.-N."/>
            <person name="Henrissat B."/>
            <person name="Hibbett D."/>
            <person name="Martinez A.T."/>
            <person name="Grigoriev I.V."/>
        </authorList>
    </citation>
    <scope>NUCLEOTIDE SEQUENCE</scope>
    <source>
        <strain evidence="8">MF-IS2</strain>
    </source>
</reference>
<keyword evidence="4" id="KW-0732">Signal</keyword>
<dbReference type="SMART" id="SM01190">
    <property type="entry name" value="EMP24_GP25L"/>
    <property type="match status" value="1"/>
</dbReference>
<organism evidence="8 9">
    <name type="scientific">Macrolepiota fuliginosa MF-IS2</name>
    <dbReference type="NCBI Taxonomy" id="1400762"/>
    <lineage>
        <taxon>Eukaryota</taxon>
        <taxon>Fungi</taxon>
        <taxon>Dikarya</taxon>
        <taxon>Basidiomycota</taxon>
        <taxon>Agaricomycotina</taxon>
        <taxon>Agaricomycetes</taxon>
        <taxon>Agaricomycetidae</taxon>
        <taxon>Agaricales</taxon>
        <taxon>Agaricineae</taxon>
        <taxon>Agaricaceae</taxon>
        <taxon>Macrolepiota</taxon>
    </lineage>
</organism>
<protein>
    <recommendedName>
        <fullName evidence="7">GOLD domain-containing protein</fullName>
    </recommendedName>
</protein>
<name>A0A9P5X3R7_9AGAR</name>
<evidence type="ECO:0000256" key="5">
    <source>
        <dbReference type="ARBA" id="ARBA00022989"/>
    </source>
</evidence>
<evidence type="ECO:0000256" key="6">
    <source>
        <dbReference type="ARBA" id="ARBA00023136"/>
    </source>
</evidence>
<accession>A0A9P5X3R7</accession>
<keyword evidence="6" id="KW-0472">Membrane</keyword>
<comment type="caution">
    <text evidence="8">The sequence shown here is derived from an EMBL/GenBank/DDBJ whole genome shotgun (WGS) entry which is preliminary data.</text>
</comment>
<keyword evidence="3" id="KW-0812">Transmembrane</keyword>
<dbReference type="InterPro" id="IPR009038">
    <property type="entry name" value="GOLD_dom"/>
</dbReference>
<evidence type="ECO:0000256" key="3">
    <source>
        <dbReference type="ARBA" id="ARBA00022692"/>
    </source>
</evidence>
<feature type="domain" description="GOLD" evidence="7">
    <location>
        <begin position="13"/>
        <end position="208"/>
    </location>
</feature>
<dbReference type="OrthoDB" id="759142at2759"/>